<evidence type="ECO:0000313" key="7">
    <source>
        <dbReference type="EMBL" id="KAA6322549.1"/>
    </source>
</evidence>
<dbReference type="Pfam" id="PF01943">
    <property type="entry name" value="Polysacc_synt"/>
    <property type="match status" value="1"/>
</dbReference>
<evidence type="ECO:0000256" key="6">
    <source>
        <dbReference type="SAM" id="Phobius"/>
    </source>
</evidence>
<dbReference type="PROSITE" id="PS51257">
    <property type="entry name" value="PROKAR_LIPOPROTEIN"/>
    <property type="match status" value="1"/>
</dbReference>
<evidence type="ECO:0000256" key="3">
    <source>
        <dbReference type="ARBA" id="ARBA00022692"/>
    </source>
</evidence>
<keyword evidence="2" id="KW-1003">Cell membrane</keyword>
<feature type="transmembrane region" description="Helical" evidence="6">
    <location>
        <begin position="24"/>
        <end position="43"/>
    </location>
</feature>
<dbReference type="GO" id="GO:0005886">
    <property type="term" value="C:plasma membrane"/>
    <property type="evidence" value="ECO:0007669"/>
    <property type="project" value="UniProtKB-SubCell"/>
</dbReference>
<reference evidence="7" key="1">
    <citation type="submission" date="2019-03" db="EMBL/GenBank/DDBJ databases">
        <title>Single cell metagenomics reveals metabolic interactions within the superorganism composed of flagellate Streblomastix strix and complex community of Bacteroidetes bacteria on its surface.</title>
        <authorList>
            <person name="Treitli S.C."/>
            <person name="Kolisko M."/>
            <person name="Husnik F."/>
            <person name="Keeling P."/>
            <person name="Hampl V."/>
        </authorList>
    </citation>
    <scope>NUCLEOTIDE SEQUENCE</scope>
    <source>
        <strain evidence="7">STM</strain>
    </source>
</reference>
<feature type="transmembrane region" description="Helical" evidence="6">
    <location>
        <begin position="166"/>
        <end position="186"/>
    </location>
</feature>
<dbReference type="InterPro" id="IPR002797">
    <property type="entry name" value="Polysacc_synth"/>
</dbReference>
<evidence type="ECO:0000256" key="1">
    <source>
        <dbReference type="ARBA" id="ARBA00004651"/>
    </source>
</evidence>
<keyword evidence="3 6" id="KW-0812">Transmembrane</keyword>
<proteinExistence type="predicted"/>
<protein>
    <recommendedName>
        <fullName evidence="8">O-antigen transporter</fullName>
    </recommendedName>
</protein>
<evidence type="ECO:0000256" key="5">
    <source>
        <dbReference type="ARBA" id="ARBA00023136"/>
    </source>
</evidence>
<feature type="transmembrane region" description="Helical" evidence="6">
    <location>
        <begin position="198"/>
        <end position="219"/>
    </location>
</feature>
<name>A0A5J4QN15_9ZZZZ</name>
<organism evidence="7">
    <name type="scientific">termite gut metagenome</name>
    <dbReference type="NCBI Taxonomy" id="433724"/>
    <lineage>
        <taxon>unclassified sequences</taxon>
        <taxon>metagenomes</taxon>
        <taxon>organismal metagenomes</taxon>
    </lineage>
</organism>
<keyword evidence="4 6" id="KW-1133">Transmembrane helix</keyword>
<evidence type="ECO:0008006" key="8">
    <source>
        <dbReference type="Google" id="ProtNLM"/>
    </source>
</evidence>
<comment type="caution">
    <text evidence="7">The sequence shown here is derived from an EMBL/GenBank/DDBJ whole genome shotgun (WGS) entry which is preliminary data.</text>
</comment>
<dbReference type="PANTHER" id="PTHR30250">
    <property type="entry name" value="PST FAMILY PREDICTED COLANIC ACID TRANSPORTER"/>
    <property type="match status" value="1"/>
</dbReference>
<dbReference type="InterPro" id="IPR050833">
    <property type="entry name" value="Poly_Biosynth_Transport"/>
</dbReference>
<sequence length="248" mass="27725">MADYKLNTDLIAQLIVSLLPHKPVLNALGFLVSGCISLCMIVYKFHVILKIPSLSKIWMSIKGSFNMFACLLLPNLYSNFSVILLGISGGNVATGIYSSGHKFVSLCDGFTKVLSRTFFPFLARRIDKHQLYVKISGIISIVMSLGLFLCADLLVKIFYTPEFKDAALVIRIMSIAPFFLFLMNTYGTNYLVLQKKEAILRNIILCCSMGGFILAWITILNFSYIGVAITITSVWGVRGFLTYYYANK</sequence>
<evidence type="ECO:0000256" key="4">
    <source>
        <dbReference type="ARBA" id="ARBA00022989"/>
    </source>
</evidence>
<accession>A0A5J4QN15</accession>
<feature type="transmembrane region" description="Helical" evidence="6">
    <location>
        <begin position="131"/>
        <end position="154"/>
    </location>
</feature>
<comment type="subcellular location">
    <subcellularLocation>
        <location evidence="1">Cell membrane</location>
        <topology evidence="1">Multi-pass membrane protein</topology>
    </subcellularLocation>
</comment>
<dbReference type="EMBL" id="SNRY01003015">
    <property type="protein sequence ID" value="KAA6322549.1"/>
    <property type="molecule type" value="Genomic_DNA"/>
</dbReference>
<keyword evidence="5 6" id="KW-0472">Membrane</keyword>
<gene>
    <name evidence="7" type="ORF">EZS27_027917</name>
</gene>
<feature type="transmembrane region" description="Helical" evidence="6">
    <location>
        <begin position="225"/>
        <end position="246"/>
    </location>
</feature>
<dbReference type="PANTHER" id="PTHR30250:SF11">
    <property type="entry name" value="O-ANTIGEN TRANSPORTER-RELATED"/>
    <property type="match status" value="1"/>
</dbReference>
<evidence type="ECO:0000256" key="2">
    <source>
        <dbReference type="ARBA" id="ARBA00022475"/>
    </source>
</evidence>
<dbReference type="AlphaFoldDB" id="A0A5J4QN15"/>